<evidence type="ECO:0000256" key="4">
    <source>
        <dbReference type="ARBA" id="ARBA00023125"/>
    </source>
</evidence>
<dbReference type="CDD" id="cd00009">
    <property type="entry name" value="AAA"/>
    <property type="match status" value="1"/>
</dbReference>
<dbReference type="PANTHER" id="PTHR32071">
    <property type="entry name" value="TRANSCRIPTIONAL REGULATORY PROTEIN"/>
    <property type="match status" value="1"/>
</dbReference>
<feature type="coiled-coil region" evidence="6">
    <location>
        <begin position="495"/>
        <end position="522"/>
    </location>
</feature>
<dbReference type="OrthoDB" id="9763792at2"/>
<keyword evidence="1" id="KW-0547">Nucleotide-binding</keyword>
<reference evidence="9 10" key="1">
    <citation type="submission" date="2019-08" db="EMBL/GenBank/DDBJ databases">
        <authorList>
            <person name="Liang Q."/>
        </authorList>
    </citation>
    <scope>NUCLEOTIDE SEQUENCE [LARGE SCALE GENOMIC DNA]</scope>
    <source>
        <strain evidence="9 10">V1718</strain>
    </source>
</reference>
<evidence type="ECO:0000256" key="5">
    <source>
        <dbReference type="ARBA" id="ARBA00023163"/>
    </source>
</evidence>
<keyword evidence="5" id="KW-0804">Transcription</keyword>
<dbReference type="InterPro" id="IPR058031">
    <property type="entry name" value="AAA_lid_NorR"/>
</dbReference>
<evidence type="ECO:0000256" key="3">
    <source>
        <dbReference type="ARBA" id="ARBA00023015"/>
    </source>
</evidence>
<dbReference type="KEGG" id="bbae:FRD01_10890"/>
<dbReference type="CDD" id="cd00093">
    <property type="entry name" value="HTH_XRE"/>
    <property type="match status" value="1"/>
</dbReference>
<feature type="region of interest" description="Disordered" evidence="7">
    <location>
        <begin position="52"/>
        <end position="88"/>
    </location>
</feature>
<dbReference type="InterPro" id="IPR003593">
    <property type="entry name" value="AAA+_ATPase"/>
</dbReference>
<gene>
    <name evidence="9" type="ORF">FRD01_10890</name>
</gene>
<dbReference type="PROSITE" id="PS00688">
    <property type="entry name" value="SIGMA54_INTERACT_3"/>
    <property type="match status" value="1"/>
</dbReference>
<evidence type="ECO:0000256" key="6">
    <source>
        <dbReference type="SAM" id="Coils"/>
    </source>
</evidence>
<dbReference type="FunFam" id="3.40.50.300:FF:000006">
    <property type="entry name" value="DNA-binding transcriptional regulator NtrC"/>
    <property type="match status" value="1"/>
</dbReference>
<feature type="domain" description="Sigma-54 factor interaction" evidence="8">
    <location>
        <begin position="723"/>
        <end position="949"/>
    </location>
</feature>
<dbReference type="InterPro" id="IPR002078">
    <property type="entry name" value="Sigma_54_int"/>
</dbReference>
<dbReference type="Pfam" id="PF25601">
    <property type="entry name" value="AAA_lid_14"/>
    <property type="match status" value="1"/>
</dbReference>
<organism evidence="9 10">
    <name type="scientific">Microvenator marinus</name>
    <dbReference type="NCBI Taxonomy" id="2600177"/>
    <lineage>
        <taxon>Bacteria</taxon>
        <taxon>Deltaproteobacteria</taxon>
        <taxon>Bradymonadales</taxon>
        <taxon>Microvenatoraceae</taxon>
        <taxon>Microvenator</taxon>
    </lineage>
</organism>
<dbReference type="InterPro" id="IPR025944">
    <property type="entry name" value="Sigma_54_int_dom_CS"/>
</dbReference>
<evidence type="ECO:0000313" key="10">
    <source>
        <dbReference type="Proteomes" id="UP000321595"/>
    </source>
</evidence>
<keyword evidence="2" id="KW-0067">ATP-binding</keyword>
<dbReference type="GO" id="GO:0003677">
    <property type="term" value="F:DNA binding"/>
    <property type="evidence" value="ECO:0007669"/>
    <property type="project" value="UniProtKB-KW"/>
</dbReference>
<sequence length="964" mass="107446">MTPEEIIELRGELSREEFAELVGVTPLTVYRWELDPSANESRRPQRRLLKRLREVAQTRDTPRLEPPRSIASTPRPVPKKNGHFHPGNLSAEAKEAFELIMAAQWHEADVVILQLFSSVDESDAVAGQVAQALMKLLWKNDVRGAFALLAPVIRQSDELGTELAGRLHLTAALLFSCPDGQIFSAGRVSSHVARAEKLLEEPDLIALLRVAELWAAYHFGDANLMARIREEKDHELVARSALVRRLLQEVQALETYLSGCVVDAIAQFEETIEAAFENDFPLVAVRATALLASVELFAATPVDEVQAKLKRARDTANLHRLEPGWVTLALEAAWAECLSRRGEFDECLEHLQRSRELARSAQWPPVELVYTWARVLYLTGDIVGLRNLPDKILVVSGGHRSTLTRSALTFAEALLNFSENLSLSANKFALAGELELECGTLPQLKSYAFSMAFYAATLNREPASATEYLRRAEQALERVPLYWTTAVLRLFKSVQAALDSRVDEAEQHVDAAETAFRRVADQAQCLLAARVRLMNAFLLGHDVAAEFEESDQAWEELGLEVPAPYRIEAVERLRDERYAYPRGQCATRDVVFSGAHLLAVYMNRLSVRGLSVAQILEELFDVTKDLLGIPDSCLTVEELTSTGVQTLFKTGPEPSAFIEFGDGLGRRFRLGLSASIPRDQYTALNLLTHVASLAMEATSLRASRSLARSVTYEDHTPVVIPGFIAKAEVTKRLVQEIQRLGNSRASVLIGGESGVGKEVVAHAVYSMSTRKNRAFVTFNCSAVPRELFEGQLFGYRKGAFTGATSHHPGVIRAADGGTLFLDEIGDLPLDLQPKLLRFLENGEVFPLGETHATKVDVRVIAATHRDLEQMVKEGKFREDLYYRLAVVSLEIPPLRERPEDIAPIAQHFIEQFEDENPPKLAQDAAERLRRHEWPGNVRELRNVIERSLAYTPLPKVLTAADLRF</sequence>
<dbReference type="Proteomes" id="UP000321595">
    <property type="component" value="Chromosome"/>
</dbReference>
<dbReference type="PROSITE" id="PS00676">
    <property type="entry name" value="SIGMA54_INTERACT_2"/>
    <property type="match status" value="1"/>
</dbReference>
<dbReference type="SMART" id="SM00382">
    <property type="entry name" value="AAA"/>
    <property type="match status" value="1"/>
</dbReference>
<proteinExistence type="predicted"/>
<evidence type="ECO:0000256" key="7">
    <source>
        <dbReference type="SAM" id="MobiDB-lite"/>
    </source>
</evidence>
<dbReference type="InterPro" id="IPR001387">
    <property type="entry name" value="Cro/C1-type_HTH"/>
</dbReference>
<dbReference type="InterPro" id="IPR027417">
    <property type="entry name" value="P-loop_NTPase"/>
</dbReference>
<keyword evidence="3" id="KW-0805">Transcription regulation</keyword>
<evidence type="ECO:0000313" key="9">
    <source>
        <dbReference type="EMBL" id="QED27729.1"/>
    </source>
</evidence>
<keyword evidence="6" id="KW-0175">Coiled coil</keyword>
<dbReference type="GO" id="GO:0005524">
    <property type="term" value="F:ATP binding"/>
    <property type="evidence" value="ECO:0007669"/>
    <property type="project" value="UniProtKB-KW"/>
</dbReference>
<evidence type="ECO:0000259" key="8">
    <source>
        <dbReference type="PROSITE" id="PS50045"/>
    </source>
</evidence>
<evidence type="ECO:0000256" key="2">
    <source>
        <dbReference type="ARBA" id="ARBA00022840"/>
    </source>
</evidence>
<dbReference type="PROSITE" id="PS50045">
    <property type="entry name" value="SIGMA54_INTERACT_4"/>
    <property type="match status" value="1"/>
</dbReference>
<dbReference type="InterPro" id="IPR025943">
    <property type="entry name" value="Sigma_54_int_dom_ATP-bd_2"/>
</dbReference>
<dbReference type="EMBL" id="CP042467">
    <property type="protein sequence ID" value="QED27729.1"/>
    <property type="molecule type" value="Genomic_DNA"/>
</dbReference>
<feature type="compositionally biased region" description="Basic and acidic residues" evidence="7">
    <location>
        <begin position="52"/>
        <end position="66"/>
    </location>
</feature>
<keyword evidence="10" id="KW-1185">Reference proteome</keyword>
<dbReference type="PANTHER" id="PTHR32071:SF81">
    <property type="entry name" value="PROPIONATE CATABOLISM OPERON REGULATORY PROTEIN"/>
    <property type="match status" value="1"/>
</dbReference>
<name>A0A5B8XW86_9DELT</name>
<evidence type="ECO:0000256" key="1">
    <source>
        <dbReference type="ARBA" id="ARBA00022741"/>
    </source>
</evidence>
<protein>
    <recommendedName>
        <fullName evidence="8">Sigma-54 factor interaction domain-containing protein</fullName>
    </recommendedName>
</protein>
<dbReference type="Gene3D" id="1.10.8.60">
    <property type="match status" value="1"/>
</dbReference>
<dbReference type="GO" id="GO:0006355">
    <property type="term" value="P:regulation of DNA-templated transcription"/>
    <property type="evidence" value="ECO:0007669"/>
    <property type="project" value="InterPro"/>
</dbReference>
<keyword evidence="4" id="KW-0238">DNA-binding</keyword>
<dbReference type="Gene3D" id="3.40.50.300">
    <property type="entry name" value="P-loop containing nucleotide triphosphate hydrolases"/>
    <property type="match status" value="1"/>
</dbReference>
<dbReference type="RefSeq" id="WP_146959523.1">
    <property type="nucleotide sequence ID" value="NZ_CP042467.1"/>
</dbReference>
<dbReference type="AlphaFoldDB" id="A0A5B8XW86"/>
<dbReference type="PROSITE" id="PS00675">
    <property type="entry name" value="SIGMA54_INTERACT_1"/>
    <property type="match status" value="1"/>
</dbReference>
<dbReference type="Pfam" id="PF00158">
    <property type="entry name" value="Sigma54_activat"/>
    <property type="match status" value="1"/>
</dbReference>
<accession>A0A5B8XW86</accession>
<dbReference type="SUPFAM" id="SSF52540">
    <property type="entry name" value="P-loop containing nucleoside triphosphate hydrolases"/>
    <property type="match status" value="1"/>
</dbReference>
<dbReference type="InterPro" id="IPR025662">
    <property type="entry name" value="Sigma_54_int_dom_ATP-bd_1"/>
</dbReference>